<evidence type="ECO:0000259" key="11">
    <source>
        <dbReference type="PROSITE" id="PS50975"/>
    </source>
</evidence>
<evidence type="ECO:0000256" key="8">
    <source>
        <dbReference type="ARBA" id="ARBA00048944"/>
    </source>
</evidence>
<dbReference type="InterPro" id="IPR011761">
    <property type="entry name" value="ATP-grasp"/>
</dbReference>
<dbReference type="GO" id="GO:0046872">
    <property type="term" value="F:metal ion binding"/>
    <property type="evidence" value="ECO:0007669"/>
    <property type="project" value="InterPro"/>
</dbReference>
<dbReference type="SUPFAM" id="SSF56059">
    <property type="entry name" value="Glutathione synthetase ATP-binding domain-like"/>
    <property type="match status" value="1"/>
</dbReference>
<dbReference type="InterPro" id="IPR051437">
    <property type="entry name" value="TTLL_monoglycylase"/>
</dbReference>
<proteinExistence type="predicted"/>
<protein>
    <recommendedName>
        <fullName evidence="11">ATP-grasp domain-containing protein</fullName>
    </recommendedName>
</protein>
<evidence type="ECO:0000313" key="13">
    <source>
        <dbReference type="Proteomes" id="UP000694892"/>
    </source>
</evidence>
<dbReference type="Gene3D" id="3.30.470.20">
    <property type="entry name" value="ATP-grasp fold, B domain"/>
    <property type="match status" value="1"/>
</dbReference>
<keyword evidence="6" id="KW-0282">Flagellum</keyword>
<name>A0A974H906_XENLA</name>
<evidence type="ECO:0000256" key="9">
    <source>
        <dbReference type="PROSITE-ProRule" id="PRU00409"/>
    </source>
</evidence>
<evidence type="ECO:0000256" key="1">
    <source>
        <dbReference type="ARBA" id="ARBA00004611"/>
    </source>
</evidence>
<keyword evidence="6" id="KW-0966">Cell projection</keyword>
<dbReference type="InterPro" id="IPR004344">
    <property type="entry name" value="TTL/TTLL_fam"/>
</dbReference>
<evidence type="ECO:0000256" key="6">
    <source>
        <dbReference type="ARBA" id="ARBA00022846"/>
    </source>
</evidence>
<feature type="compositionally biased region" description="Basic and acidic residues" evidence="10">
    <location>
        <begin position="357"/>
        <end position="369"/>
    </location>
</feature>
<evidence type="ECO:0000256" key="5">
    <source>
        <dbReference type="ARBA" id="ARBA00022840"/>
    </source>
</evidence>
<dbReference type="EMBL" id="CM004480">
    <property type="protein sequence ID" value="OCT69065.1"/>
    <property type="molecule type" value="Genomic_DNA"/>
</dbReference>
<dbReference type="GO" id="GO:0003341">
    <property type="term" value="P:cilium movement"/>
    <property type="evidence" value="ECO:0007669"/>
    <property type="project" value="TreeGrafter"/>
</dbReference>
<reference evidence="13" key="1">
    <citation type="journal article" date="2016" name="Nature">
        <title>Genome evolution in the allotetraploid frog Xenopus laevis.</title>
        <authorList>
            <person name="Session A.M."/>
            <person name="Uno Y."/>
            <person name="Kwon T."/>
            <person name="Chapman J.A."/>
            <person name="Toyoda A."/>
            <person name="Takahashi S."/>
            <person name="Fukui A."/>
            <person name="Hikosaka A."/>
            <person name="Suzuki A."/>
            <person name="Kondo M."/>
            <person name="van Heeringen S.J."/>
            <person name="Quigley I."/>
            <person name="Heinz S."/>
            <person name="Ogino H."/>
            <person name="Ochi H."/>
            <person name="Hellsten U."/>
            <person name="Lyons J.B."/>
            <person name="Simakov O."/>
            <person name="Putnam N."/>
            <person name="Stites J."/>
            <person name="Kuroki Y."/>
            <person name="Tanaka T."/>
            <person name="Michiue T."/>
            <person name="Watanabe M."/>
            <person name="Bogdanovic O."/>
            <person name="Lister R."/>
            <person name="Georgiou G."/>
            <person name="Paranjpe S.S."/>
            <person name="van Kruijsbergen I."/>
            <person name="Shu S."/>
            <person name="Carlson J."/>
            <person name="Kinoshita T."/>
            <person name="Ohta Y."/>
            <person name="Mawaribuchi S."/>
            <person name="Jenkins J."/>
            <person name="Grimwood J."/>
            <person name="Schmutz J."/>
            <person name="Mitros T."/>
            <person name="Mozaffari S.V."/>
            <person name="Suzuki Y."/>
            <person name="Haramoto Y."/>
            <person name="Yamamoto T.S."/>
            <person name="Takagi C."/>
            <person name="Heald R."/>
            <person name="Miller K."/>
            <person name="Haudenschild C."/>
            <person name="Kitzman J."/>
            <person name="Nakayama T."/>
            <person name="Izutsu Y."/>
            <person name="Robert J."/>
            <person name="Fortriede J."/>
            <person name="Burns K."/>
            <person name="Lotay V."/>
            <person name="Karimi K."/>
            <person name="Yasuoka Y."/>
            <person name="Dichmann D.S."/>
            <person name="Flajnik M.F."/>
            <person name="Houston D.W."/>
            <person name="Shendure J."/>
            <person name="DuPasquier L."/>
            <person name="Vize P.D."/>
            <person name="Zorn A.M."/>
            <person name="Ito M."/>
            <person name="Marcotte E.M."/>
            <person name="Wallingford J.B."/>
            <person name="Ito Y."/>
            <person name="Asashima M."/>
            <person name="Ueno N."/>
            <person name="Matsuda Y."/>
            <person name="Veenstra G.J."/>
            <person name="Fujiyama A."/>
            <person name="Harland R.M."/>
            <person name="Taira M."/>
            <person name="Rokhsar D.S."/>
        </authorList>
    </citation>
    <scope>NUCLEOTIDE SEQUENCE [LARGE SCALE GENOMIC DNA]</scope>
    <source>
        <strain evidence="13">J</strain>
    </source>
</reference>
<feature type="region of interest" description="Disordered" evidence="10">
    <location>
        <begin position="353"/>
        <end position="407"/>
    </location>
</feature>
<dbReference type="PROSITE" id="PS50975">
    <property type="entry name" value="ATP_GRASP"/>
    <property type="match status" value="1"/>
</dbReference>
<keyword evidence="4 9" id="KW-0547">Nucleotide-binding</keyword>
<evidence type="ECO:0000256" key="3">
    <source>
        <dbReference type="ARBA" id="ARBA00022598"/>
    </source>
</evidence>
<dbReference type="FunFam" id="3.30.470.20:FF:000032">
    <property type="entry name" value="tubulin monoglycylase TTLL3 isoform X2"/>
    <property type="match status" value="1"/>
</dbReference>
<dbReference type="GO" id="GO:0005930">
    <property type="term" value="C:axoneme"/>
    <property type="evidence" value="ECO:0007669"/>
    <property type="project" value="TreeGrafter"/>
</dbReference>
<dbReference type="GO" id="GO:0060271">
    <property type="term" value="P:cilium assembly"/>
    <property type="evidence" value="ECO:0007669"/>
    <property type="project" value="TreeGrafter"/>
</dbReference>
<keyword evidence="2" id="KW-0963">Cytoplasm</keyword>
<keyword evidence="5 9" id="KW-0067">ATP-binding</keyword>
<evidence type="ECO:0000256" key="10">
    <source>
        <dbReference type="SAM" id="MobiDB-lite"/>
    </source>
</evidence>
<accession>A0A974H906</accession>
<keyword evidence="3" id="KW-0436">Ligase</keyword>
<feature type="domain" description="ATP-grasp" evidence="11">
    <location>
        <begin position="285"/>
        <end position="329"/>
    </location>
</feature>
<dbReference type="Pfam" id="PF03133">
    <property type="entry name" value="TTL"/>
    <property type="match status" value="1"/>
</dbReference>
<keyword evidence="7" id="KW-0206">Cytoskeleton</keyword>
<comment type="subcellular location">
    <subcellularLocation>
        <location evidence="1">Cytoplasm</location>
        <location evidence="1">Cytoskeleton</location>
        <location evidence="1">Flagellum axoneme</location>
    </subcellularLocation>
</comment>
<evidence type="ECO:0000256" key="7">
    <source>
        <dbReference type="ARBA" id="ARBA00023212"/>
    </source>
</evidence>
<evidence type="ECO:0000256" key="2">
    <source>
        <dbReference type="ARBA" id="ARBA00022490"/>
    </source>
</evidence>
<dbReference type="Proteomes" id="UP000694892">
    <property type="component" value="Chromosome 8L"/>
</dbReference>
<dbReference type="PANTHER" id="PTHR45870">
    <property type="entry name" value="TUBULIN MONOGLYCYLASE TTLL3"/>
    <property type="match status" value="1"/>
</dbReference>
<dbReference type="GO" id="GO:0005524">
    <property type="term" value="F:ATP binding"/>
    <property type="evidence" value="ECO:0007669"/>
    <property type="project" value="UniProtKB-UniRule"/>
</dbReference>
<comment type="catalytic activity">
    <reaction evidence="8">
        <text>L-glutamyl-[protein] + glycine + ATP = glycyl-L-glutamyl-[protein] + ADP + phosphate + H(+)</text>
        <dbReference type="Rhea" id="RHEA:67180"/>
        <dbReference type="Rhea" id="RHEA-COMP:10208"/>
        <dbReference type="Rhea" id="RHEA-COMP:17207"/>
        <dbReference type="ChEBI" id="CHEBI:15378"/>
        <dbReference type="ChEBI" id="CHEBI:29973"/>
        <dbReference type="ChEBI" id="CHEBI:30616"/>
        <dbReference type="ChEBI" id="CHEBI:43474"/>
        <dbReference type="ChEBI" id="CHEBI:57305"/>
        <dbReference type="ChEBI" id="CHEBI:167890"/>
        <dbReference type="ChEBI" id="CHEBI:456216"/>
    </reaction>
    <physiologicalReaction direction="left-to-right" evidence="8">
        <dbReference type="Rhea" id="RHEA:67181"/>
    </physiologicalReaction>
</comment>
<dbReference type="PROSITE" id="PS51221">
    <property type="entry name" value="TTL"/>
    <property type="match status" value="1"/>
</dbReference>
<gene>
    <name evidence="12" type="ORF">XELAEV_18040373mg</name>
</gene>
<sequence length="436" mass="50893">MLFTDDFMKTAAYSIIKWVVTRNSTPIKAEANVILMAFMVCKMFMIPSVNKDIDMKIKEMDPDWTEYLEGYYQLIHAGAEIENSATYADPCRHVLDKIQATLAQLDIDTGRNIWILKPAALSRGRDIICMDRVKEIIKFVESHESHHAEKQWVIQKYIERPFLIYNTKFDMRQFFLVTDWNPLTIWYYKENYICMSSQPFNLENLDNSIHLCNRSVQMHFKNCPTRHPELPEDNVWSRKLQEYLCMIGAENAWEDVMVPGIKKIIYQTMLVSQSKVTPRKNSFDIYGADFMFSENFNPWLIEINSRPDMSSPTAVTGMIFESILEDTIKVIIDRKKDPNCDIGAYELIQKQTRKGLKRPEAAARTQSREKTHRKAEKTRSRQNGPKHPKRQKLAKKPEAAGRTRSYGEGQRCTHIGWALPNLHLVPSELYLHSQQR</sequence>
<evidence type="ECO:0000256" key="4">
    <source>
        <dbReference type="ARBA" id="ARBA00022741"/>
    </source>
</evidence>
<dbReference type="OMA" id="FVESHES"/>
<evidence type="ECO:0000313" key="12">
    <source>
        <dbReference type="EMBL" id="OCT69065.1"/>
    </source>
</evidence>
<feature type="compositionally biased region" description="Basic residues" evidence="10">
    <location>
        <begin position="384"/>
        <end position="394"/>
    </location>
</feature>
<keyword evidence="6" id="KW-0969">Cilium</keyword>
<organism evidence="12 13">
    <name type="scientific">Xenopus laevis</name>
    <name type="common">African clawed frog</name>
    <dbReference type="NCBI Taxonomy" id="8355"/>
    <lineage>
        <taxon>Eukaryota</taxon>
        <taxon>Metazoa</taxon>
        <taxon>Chordata</taxon>
        <taxon>Craniata</taxon>
        <taxon>Vertebrata</taxon>
        <taxon>Euteleostomi</taxon>
        <taxon>Amphibia</taxon>
        <taxon>Batrachia</taxon>
        <taxon>Anura</taxon>
        <taxon>Pipoidea</taxon>
        <taxon>Pipidae</taxon>
        <taxon>Xenopodinae</taxon>
        <taxon>Xenopus</taxon>
        <taxon>Xenopus</taxon>
    </lineage>
</organism>
<dbReference type="GO" id="GO:0070736">
    <property type="term" value="F:protein-glycine ligase activity, initiating"/>
    <property type="evidence" value="ECO:0007669"/>
    <property type="project" value="TreeGrafter"/>
</dbReference>
<dbReference type="AlphaFoldDB" id="A0A974H906"/>
<dbReference type="GO" id="GO:0015630">
    <property type="term" value="C:microtubule cytoskeleton"/>
    <property type="evidence" value="ECO:0007669"/>
    <property type="project" value="TreeGrafter"/>
</dbReference>
<dbReference type="PANTHER" id="PTHR45870:SF5">
    <property type="entry name" value="TUBULIN MONOGLYCYLASE TTLL3"/>
    <property type="match status" value="1"/>
</dbReference>